<protein>
    <recommendedName>
        <fullName evidence="3">Lipoprotein</fullName>
    </recommendedName>
</protein>
<keyword evidence="2" id="KW-1185">Reference proteome</keyword>
<evidence type="ECO:0000313" key="1">
    <source>
        <dbReference type="EMBL" id="MDG2991480.1"/>
    </source>
</evidence>
<name>A0ABT6F0U3_9SYNE</name>
<dbReference type="EMBL" id="JAKKUT010000002">
    <property type="protein sequence ID" value="MDG2991480.1"/>
    <property type="molecule type" value="Genomic_DNA"/>
</dbReference>
<evidence type="ECO:0008006" key="3">
    <source>
        <dbReference type="Google" id="ProtNLM"/>
    </source>
</evidence>
<reference evidence="1" key="1">
    <citation type="journal article" date="2022" name="Genome Biol. Evol.">
        <title>A New Gene Family Diagnostic for Intracellular Biomineralization of Amorphous Ca Carbonates by Cyanobacteria.</title>
        <authorList>
            <person name="Benzerara K."/>
            <person name="Duprat E."/>
            <person name="Bitard-Feildel T."/>
            <person name="Caumes G."/>
            <person name="Cassier-Chauvat C."/>
            <person name="Chauvat F."/>
            <person name="Dezi M."/>
            <person name="Diop S.I."/>
            <person name="Gaschignard G."/>
            <person name="Gorgen S."/>
            <person name="Gugger M."/>
            <person name="Lopez-Garcia P."/>
            <person name="Millet M."/>
            <person name="Skouri-Panet F."/>
            <person name="Moreira D."/>
            <person name="Callebaut I."/>
        </authorList>
    </citation>
    <scope>NUCLEOTIDE SEQUENCE</scope>
    <source>
        <strain evidence="1">G9</strain>
    </source>
</reference>
<proteinExistence type="predicted"/>
<comment type="caution">
    <text evidence="1">The sequence shown here is derived from an EMBL/GenBank/DDBJ whole genome shotgun (WGS) entry which is preliminary data.</text>
</comment>
<dbReference type="Proteomes" id="UP001154265">
    <property type="component" value="Unassembled WGS sequence"/>
</dbReference>
<reference evidence="1" key="2">
    <citation type="submission" date="2022-01" db="EMBL/GenBank/DDBJ databases">
        <authorList>
            <person name="Zivanovic Y."/>
            <person name="Moreira D."/>
            <person name="Lopez-Garcia P."/>
        </authorList>
    </citation>
    <scope>NUCLEOTIDE SEQUENCE</scope>
    <source>
        <strain evidence="1">G9</strain>
    </source>
</reference>
<gene>
    <name evidence="1" type="ORF">L3556_11145</name>
</gene>
<dbReference type="PROSITE" id="PS51257">
    <property type="entry name" value="PROKAR_LIPOPROTEIN"/>
    <property type="match status" value="1"/>
</dbReference>
<accession>A0ABT6F0U3</accession>
<sequence>MFSRHKILSAISEYPWKISLLMLAIAACGSNHVQQCEQMGRATQDVMAGVNEIYQAHLGQPVYNRAMEEKVAAAWAQGADILEAVQVSDRQLQAIQADLVTAYTTAADVTAELADYLPATAILKPEQEKAYTKYQHRAQSGVATAIAALNRYCIAGDRHF</sequence>
<organism evidence="1 2">
    <name type="scientific">Candidatus Synechococcus calcipolaris G9</name>
    <dbReference type="NCBI Taxonomy" id="1497997"/>
    <lineage>
        <taxon>Bacteria</taxon>
        <taxon>Bacillati</taxon>
        <taxon>Cyanobacteriota</taxon>
        <taxon>Cyanophyceae</taxon>
        <taxon>Synechococcales</taxon>
        <taxon>Synechococcaceae</taxon>
        <taxon>Synechococcus</taxon>
    </lineage>
</organism>
<evidence type="ECO:0000313" key="2">
    <source>
        <dbReference type="Proteomes" id="UP001154265"/>
    </source>
</evidence>